<feature type="domain" description="Type II secretion system protein GspF" evidence="7">
    <location>
        <begin position="114"/>
        <end position="239"/>
    </location>
</feature>
<keyword evidence="5 6" id="KW-0472">Membrane</keyword>
<evidence type="ECO:0000259" key="7">
    <source>
        <dbReference type="Pfam" id="PF00482"/>
    </source>
</evidence>
<name>A0A641ANI1_9ACTN</name>
<dbReference type="PANTHER" id="PTHR35007">
    <property type="entry name" value="INTEGRAL MEMBRANE PROTEIN-RELATED"/>
    <property type="match status" value="1"/>
</dbReference>
<dbReference type="AlphaFoldDB" id="A0A641ANI1"/>
<accession>A0A641ANI1</accession>
<comment type="subcellular location">
    <subcellularLocation>
        <location evidence="1">Cell membrane</location>
        <topology evidence="1">Multi-pass membrane protein</topology>
    </subcellularLocation>
</comment>
<comment type="caution">
    <text evidence="8">The sequence shown here is derived from an EMBL/GenBank/DDBJ whole genome shotgun (WGS) entry which is preliminary data.</text>
</comment>
<dbReference type="InterPro" id="IPR042094">
    <property type="entry name" value="T2SS_GspF_sf"/>
</dbReference>
<feature type="transmembrane region" description="Helical" evidence="6">
    <location>
        <begin position="6"/>
        <end position="25"/>
    </location>
</feature>
<evidence type="ECO:0000313" key="9">
    <source>
        <dbReference type="Proteomes" id="UP001515100"/>
    </source>
</evidence>
<evidence type="ECO:0000256" key="6">
    <source>
        <dbReference type="SAM" id="Phobius"/>
    </source>
</evidence>
<feature type="transmembrane region" description="Helical" evidence="6">
    <location>
        <begin position="76"/>
        <end position="95"/>
    </location>
</feature>
<evidence type="ECO:0000313" key="8">
    <source>
        <dbReference type="EMBL" id="KAA1378291.1"/>
    </source>
</evidence>
<keyword evidence="9" id="KW-1185">Reference proteome</keyword>
<evidence type="ECO:0000256" key="3">
    <source>
        <dbReference type="ARBA" id="ARBA00022692"/>
    </source>
</evidence>
<dbReference type="RefSeq" id="WP_129182955.1">
    <property type="nucleotide sequence ID" value="NZ_JAGIOG010000001.1"/>
</dbReference>
<protein>
    <submittedName>
        <fullName evidence="8">Type II secretion system protein F</fullName>
    </submittedName>
</protein>
<dbReference type="OrthoDB" id="3217742at2"/>
<gene>
    <name evidence="8" type="ORF">ESP62_007910</name>
</gene>
<feature type="transmembrane region" description="Helical" evidence="6">
    <location>
        <begin position="46"/>
        <end position="70"/>
    </location>
</feature>
<dbReference type="PANTHER" id="PTHR35007:SF2">
    <property type="entry name" value="PILUS ASSEMBLE PROTEIN"/>
    <property type="match status" value="1"/>
</dbReference>
<dbReference type="EMBL" id="SDPP02000002">
    <property type="protein sequence ID" value="KAA1378291.1"/>
    <property type="molecule type" value="Genomic_DNA"/>
</dbReference>
<keyword evidence="2" id="KW-1003">Cell membrane</keyword>
<dbReference type="Proteomes" id="UP001515100">
    <property type="component" value="Unassembled WGS sequence"/>
</dbReference>
<dbReference type="GO" id="GO:0005886">
    <property type="term" value="C:plasma membrane"/>
    <property type="evidence" value="ECO:0007669"/>
    <property type="project" value="UniProtKB-SubCell"/>
</dbReference>
<sequence length="286" mass="30754">MGALTGFLAGLGLVLVAWTFVEPEWRPERRDRRGRGRMADLLARAGVQGIVPGQLVGMCAVAFVLTAVVMAGVSGVPAIGLVFGLMAAGAPIALLRGRASRRLRDHAAVWPDAVDNLTSAVRAGLSLPEALIQLGERGPEGLRDAFVQFGRDYQATGRFNESLDLLKDRLSDPVGDRVIEALRIAREVGGGDLGRMLRSLSGFLREDLRTRGELESRQSWTVNGARLAVAAPWLVLLLMCLQGDVVQRFASGAGLFVLLSGATLCAVAYRTMMWIGRLPAERRILA</sequence>
<feature type="transmembrane region" description="Helical" evidence="6">
    <location>
        <begin position="224"/>
        <end position="243"/>
    </location>
</feature>
<organism evidence="8 9">
    <name type="scientific">Aeromicrobium fastidiosum</name>
    <dbReference type="NCBI Taxonomy" id="52699"/>
    <lineage>
        <taxon>Bacteria</taxon>
        <taxon>Bacillati</taxon>
        <taxon>Actinomycetota</taxon>
        <taxon>Actinomycetes</taxon>
        <taxon>Propionibacteriales</taxon>
        <taxon>Nocardioidaceae</taxon>
        <taxon>Aeromicrobium</taxon>
    </lineage>
</organism>
<dbReference type="InterPro" id="IPR018076">
    <property type="entry name" value="T2SS_GspF_dom"/>
</dbReference>
<feature type="transmembrane region" description="Helical" evidence="6">
    <location>
        <begin position="249"/>
        <end position="269"/>
    </location>
</feature>
<keyword evidence="4 6" id="KW-1133">Transmembrane helix</keyword>
<dbReference type="Gene3D" id="1.20.81.30">
    <property type="entry name" value="Type II secretion system (T2SS), domain F"/>
    <property type="match status" value="1"/>
</dbReference>
<reference evidence="8" key="1">
    <citation type="submission" date="2019-09" db="EMBL/GenBank/DDBJ databases">
        <authorList>
            <person name="Li J."/>
        </authorList>
    </citation>
    <scope>NUCLEOTIDE SEQUENCE [LARGE SCALE GENOMIC DNA]</scope>
    <source>
        <strain evidence="8">NRBC 14897</strain>
    </source>
</reference>
<dbReference type="Pfam" id="PF00482">
    <property type="entry name" value="T2SSF"/>
    <property type="match status" value="1"/>
</dbReference>
<evidence type="ECO:0000256" key="5">
    <source>
        <dbReference type="ARBA" id="ARBA00023136"/>
    </source>
</evidence>
<evidence type="ECO:0000256" key="1">
    <source>
        <dbReference type="ARBA" id="ARBA00004651"/>
    </source>
</evidence>
<proteinExistence type="predicted"/>
<evidence type="ECO:0000256" key="4">
    <source>
        <dbReference type="ARBA" id="ARBA00022989"/>
    </source>
</evidence>
<evidence type="ECO:0000256" key="2">
    <source>
        <dbReference type="ARBA" id="ARBA00022475"/>
    </source>
</evidence>
<keyword evidence="3 6" id="KW-0812">Transmembrane</keyword>